<protein>
    <submittedName>
        <fullName evidence="2">Uncharacterized protein</fullName>
    </submittedName>
</protein>
<dbReference type="EMBL" id="SDKC01000001">
    <property type="protein sequence ID" value="RXS75402.1"/>
    <property type="molecule type" value="Genomic_DNA"/>
</dbReference>
<dbReference type="InterPro" id="IPR046710">
    <property type="entry name" value="DUF6783"/>
</dbReference>
<accession>A0A4Q1RIB8</accession>
<gene>
    <name evidence="2" type="ORF">ETP43_09355</name>
</gene>
<feature type="compositionally biased region" description="Basic and acidic residues" evidence="1">
    <location>
        <begin position="12"/>
        <end position="22"/>
    </location>
</feature>
<sequence length="121" mass="14279">MISIRRSPTSHPAEKQNAKREASALTDNRCFRPRACLKNHFRNLRAPLCGRFYPHSVDVARYAALIRIKSPTNWDSQLTKSLFQTRSSFYFLYLQILWLPDHSMLLHRTHCSYNNIFCLHL</sequence>
<evidence type="ECO:0000313" key="3">
    <source>
        <dbReference type="Proteomes" id="UP000290106"/>
    </source>
</evidence>
<dbReference type="AlphaFoldDB" id="A0A4Q1RIB8"/>
<feature type="compositionally biased region" description="Polar residues" evidence="1">
    <location>
        <begin position="1"/>
        <end position="10"/>
    </location>
</feature>
<dbReference type="Proteomes" id="UP000290106">
    <property type="component" value="Unassembled WGS sequence"/>
</dbReference>
<evidence type="ECO:0000256" key="1">
    <source>
        <dbReference type="SAM" id="MobiDB-lite"/>
    </source>
</evidence>
<dbReference type="OrthoDB" id="2063008at2"/>
<reference evidence="2 3" key="1">
    <citation type="submission" date="2019-01" db="EMBL/GenBank/DDBJ databases">
        <title>Blautia sp. nov. KGMB01111 isolated human feces.</title>
        <authorList>
            <person name="Park J.-E."/>
            <person name="Kim J.-S."/>
            <person name="Park S.-H."/>
        </authorList>
    </citation>
    <scope>NUCLEOTIDE SEQUENCE [LARGE SCALE GENOMIC DNA]</scope>
    <source>
        <strain evidence="2 3">KGMB01111</strain>
    </source>
</reference>
<dbReference type="Pfam" id="PF20574">
    <property type="entry name" value="DUF6783"/>
    <property type="match status" value="1"/>
</dbReference>
<keyword evidence="3" id="KW-1185">Reference proteome</keyword>
<proteinExistence type="predicted"/>
<organism evidence="2 3">
    <name type="scientific">Blautia faecicola</name>
    <dbReference type="NCBI Taxonomy" id="2509240"/>
    <lineage>
        <taxon>Bacteria</taxon>
        <taxon>Bacillati</taxon>
        <taxon>Bacillota</taxon>
        <taxon>Clostridia</taxon>
        <taxon>Lachnospirales</taxon>
        <taxon>Lachnospiraceae</taxon>
        <taxon>Blautia</taxon>
    </lineage>
</organism>
<evidence type="ECO:0000313" key="2">
    <source>
        <dbReference type="EMBL" id="RXS75402.1"/>
    </source>
</evidence>
<feature type="region of interest" description="Disordered" evidence="1">
    <location>
        <begin position="1"/>
        <end position="24"/>
    </location>
</feature>
<comment type="caution">
    <text evidence="2">The sequence shown here is derived from an EMBL/GenBank/DDBJ whole genome shotgun (WGS) entry which is preliminary data.</text>
</comment>
<name>A0A4Q1RIB8_9FIRM</name>